<reference evidence="2" key="1">
    <citation type="submission" date="2016-04" db="EMBL/GenBank/DDBJ databases">
        <authorList>
            <person name="Evans L.H."/>
            <person name="Alamgir A."/>
            <person name="Owens N."/>
            <person name="Weber N.D."/>
            <person name="Virtaneva K."/>
            <person name="Barbian K."/>
            <person name="Babar A."/>
            <person name="Rosenke K."/>
        </authorList>
    </citation>
    <scope>NUCLEOTIDE SEQUENCE [LARGE SCALE GENOMIC DNA]</scope>
    <source>
        <strain evidence="2">CBS 101.48</strain>
    </source>
</reference>
<dbReference type="EMBL" id="LT552047">
    <property type="protein sequence ID" value="SAL98167.1"/>
    <property type="molecule type" value="Genomic_DNA"/>
</dbReference>
<organism evidence="2">
    <name type="scientific">Absidia glauca</name>
    <name type="common">Pin mould</name>
    <dbReference type="NCBI Taxonomy" id="4829"/>
    <lineage>
        <taxon>Eukaryota</taxon>
        <taxon>Fungi</taxon>
        <taxon>Fungi incertae sedis</taxon>
        <taxon>Mucoromycota</taxon>
        <taxon>Mucoromycotina</taxon>
        <taxon>Mucoromycetes</taxon>
        <taxon>Mucorales</taxon>
        <taxon>Cunninghamellaceae</taxon>
        <taxon>Absidia</taxon>
    </lineage>
</organism>
<dbReference type="Proteomes" id="UP000078561">
    <property type="component" value="Unassembled WGS sequence"/>
</dbReference>
<feature type="region of interest" description="Disordered" evidence="1">
    <location>
        <begin position="1"/>
        <end position="54"/>
    </location>
</feature>
<keyword evidence="3" id="KW-1185">Reference proteome</keyword>
<dbReference type="AlphaFoldDB" id="A0A163V846"/>
<name>A0A163V846_ABSGL</name>
<gene>
    <name evidence="2" type="primary">ABSGL_03694.1 scaffold 4609</name>
</gene>
<evidence type="ECO:0000313" key="3">
    <source>
        <dbReference type="Proteomes" id="UP000078561"/>
    </source>
</evidence>
<evidence type="ECO:0000256" key="1">
    <source>
        <dbReference type="SAM" id="MobiDB-lite"/>
    </source>
</evidence>
<evidence type="ECO:0000313" key="2">
    <source>
        <dbReference type="EMBL" id="SAL98167.1"/>
    </source>
</evidence>
<accession>A0A163V846</accession>
<proteinExistence type="predicted"/>
<feature type="compositionally biased region" description="Basic and acidic residues" evidence="1">
    <location>
        <begin position="25"/>
        <end position="54"/>
    </location>
</feature>
<protein>
    <submittedName>
        <fullName evidence="2">Uncharacterized protein</fullName>
    </submittedName>
</protein>
<sequence length="92" mass="11007">MKQWWSRHRRHRRHRRRYRRRHRRSESSVEKKLKDYDNVDGKLKSDEEAKKKQKIRVDGSPDFVALAGFETHHQHFLPTVGGHAPASTLGLQ</sequence>
<dbReference type="InParanoid" id="A0A163V846"/>
<feature type="compositionally biased region" description="Basic residues" evidence="1">
    <location>
        <begin position="1"/>
        <end position="24"/>
    </location>
</feature>